<evidence type="ECO:0000256" key="6">
    <source>
        <dbReference type="ARBA" id="ARBA00023144"/>
    </source>
</evidence>
<dbReference type="PRINTS" id="PR00473">
    <property type="entry name" value="GALCTOKINASE"/>
</dbReference>
<dbReference type="InterPro" id="IPR006206">
    <property type="entry name" value="Mevalonate/galactokinase"/>
</dbReference>
<name>A0A2I1KUG0_9ACTO</name>
<dbReference type="Gene3D" id="3.30.230.10">
    <property type="match status" value="1"/>
</dbReference>
<dbReference type="InterPro" id="IPR036554">
    <property type="entry name" value="GHMP_kinase_C_sf"/>
</dbReference>
<dbReference type="SUPFAM" id="SSF55060">
    <property type="entry name" value="GHMP Kinase, C-terminal domain"/>
    <property type="match status" value="1"/>
</dbReference>
<evidence type="ECO:0000259" key="7">
    <source>
        <dbReference type="Pfam" id="PF00288"/>
    </source>
</evidence>
<dbReference type="Gene3D" id="3.30.70.890">
    <property type="entry name" value="GHMP kinase, C-terminal domain"/>
    <property type="match status" value="1"/>
</dbReference>
<proteinExistence type="inferred from homology"/>
<dbReference type="Pfam" id="PF10509">
    <property type="entry name" value="GalKase_gal_bdg"/>
    <property type="match status" value="1"/>
</dbReference>
<dbReference type="RefSeq" id="WP_034236812.1">
    <property type="nucleotide sequence ID" value="NZ_JASPEK010000006.1"/>
</dbReference>
<dbReference type="InterPro" id="IPR006204">
    <property type="entry name" value="GHMP_kinase_N_dom"/>
</dbReference>
<dbReference type="InterPro" id="IPR019539">
    <property type="entry name" value="GalKase_N"/>
</dbReference>
<dbReference type="Pfam" id="PF00288">
    <property type="entry name" value="GHMP_kinases_N"/>
    <property type="match status" value="1"/>
</dbReference>
<evidence type="ECO:0000259" key="9">
    <source>
        <dbReference type="Pfam" id="PF10509"/>
    </source>
</evidence>
<dbReference type="GeneID" id="81708078"/>
<keyword evidence="5" id="KW-0067">ATP-binding</keyword>
<dbReference type="InterPro" id="IPR013750">
    <property type="entry name" value="GHMP_kinase_C_dom"/>
</dbReference>
<dbReference type="Proteomes" id="UP000234778">
    <property type="component" value="Unassembled WGS sequence"/>
</dbReference>
<keyword evidence="3" id="KW-0547">Nucleotide-binding</keyword>
<dbReference type="PIRSF" id="PIRSF000530">
    <property type="entry name" value="Galactokinase"/>
    <property type="match status" value="1"/>
</dbReference>
<reference evidence="10 11" key="1">
    <citation type="submission" date="2017-12" db="EMBL/GenBank/DDBJ databases">
        <title>Phylogenetic diversity of female urinary microbiome.</title>
        <authorList>
            <person name="Thomas-White K."/>
            <person name="Wolfe A.J."/>
        </authorList>
    </citation>
    <scope>NUCLEOTIDE SEQUENCE [LARGE SCALE GENOMIC DNA]</scope>
    <source>
        <strain evidence="10 11">UMB0319</strain>
    </source>
</reference>
<evidence type="ECO:0000259" key="8">
    <source>
        <dbReference type="Pfam" id="PF08544"/>
    </source>
</evidence>
<dbReference type="PANTHER" id="PTHR10457">
    <property type="entry name" value="MEVALONATE KINASE/GALACTOKINASE"/>
    <property type="match status" value="1"/>
</dbReference>
<dbReference type="SUPFAM" id="SSF54211">
    <property type="entry name" value="Ribosomal protein S5 domain 2-like"/>
    <property type="match status" value="1"/>
</dbReference>
<dbReference type="EMBL" id="PKHA01000002">
    <property type="protein sequence ID" value="PKY99263.1"/>
    <property type="molecule type" value="Genomic_DNA"/>
</dbReference>
<dbReference type="InterPro" id="IPR014721">
    <property type="entry name" value="Ribsml_uS5_D2-typ_fold_subgr"/>
</dbReference>
<dbReference type="PRINTS" id="PR00959">
    <property type="entry name" value="MEVGALKINASE"/>
</dbReference>
<accession>A0A2I1KUG0</accession>
<organism evidence="10 11">
    <name type="scientific">Actinomyces urogenitalis</name>
    <dbReference type="NCBI Taxonomy" id="103621"/>
    <lineage>
        <taxon>Bacteria</taxon>
        <taxon>Bacillati</taxon>
        <taxon>Actinomycetota</taxon>
        <taxon>Actinomycetes</taxon>
        <taxon>Actinomycetales</taxon>
        <taxon>Actinomycetaceae</taxon>
        <taxon>Actinomyces</taxon>
    </lineage>
</organism>
<evidence type="ECO:0000256" key="5">
    <source>
        <dbReference type="ARBA" id="ARBA00022840"/>
    </source>
</evidence>
<dbReference type="InterPro" id="IPR020568">
    <property type="entry name" value="Ribosomal_Su5_D2-typ_SF"/>
</dbReference>
<comment type="similarity">
    <text evidence="1">Belongs to the GHMP kinase family. GalK subfamily.</text>
</comment>
<evidence type="ECO:0000256" key="4">
    <source>
        <dbReference type="ARBA" id="ARBA00022777"/>
    </source>
</evidence>
<evidence type="ECO:0000256" key="2">
    <source>
        <dbReference type="ARBA" id="ARBA00022679"/>
    </source>
</evidence>
<protein>
    <submittedName>
        <fullName evidence="10">GHMP kinase</fullName>
    </submittedName>
</protein>
<evidence type="ECO:0000256" key="1">
    <source>
        <dbReference type="ARBA" id="ARBA00006566"/>
    </source>
</evidence>
<dbReference type="PANTHER" id="PTHR10457:SF7">
    <property type="entry name" value="GALACTOKINASE-RELATED"/>
    <property type="match status" value="1"/>
</dbReference>
<dbReference type="GO" id="GO:0006012">
    <property type="term" value="P:galactose metabolic process"/>
    <property type="evidence" value="ECO:0007669"/>
    <property type="project" value="UniProtKB-KW"/>
</dbReference>
<dbReference type="GO" id="GO:0005829">
    <property type="term" value="C:cytosol"/>
    <property type="evidence" value="ECO:0007669"/>
    <property type="project" value="TreeGrafter"/>
</dbReference>
<dbReference type="PROSITE" id="PS00627">
    <property type="entry name" value="GHMP_KINASES_ATP"/>
    <property type="match status" value="1"/>
</dbReference>
<keyword evidence="2" id="KW-0808">Transferase</keyword>
<feature type="domain" description="GHMP kinase N-terminal" evidence="7">
    <location>
        <begin position="82"/>
        <end position="139"/>
    </location>
</feature>
<comment type="caution">
    <text evidence="10">The sequence shown here is derived from an EMBL/GenBank/DDBJ whole genome shotgun (WGS) entry which is preliminary data.</text>
</comment>
<dbReference type="InterPro" id="IPR000705">
    <property type="entry name" value="Galactokinase"/>
</dbReference>
<sequence>MSAVGTRGAWRVPGRIEFLGKHTDYAGGNVLVGAVDRGVSAVAEQVDGAAGFLSATTTAGGEPVSLQAGMDHGLAAGHWGRYLQTVLDRLTANFGPSVPAHLTITSDLPPASGMSSSSALICASALALADLNGWSSTELWRRNIPDRLSLAGYLAGVEAGRPWRELLGAEGVGTQGGSEDHTGMLCGEADTLLLARFAPMEIRERVAFPEDWAIVVGVSGVLAEKTGAALANYNRGPLTLRSVLARWNKSTGRQDAFLASAVACLIGEATGEEAAGSPELHRLLDLTEPGYERGRVEQFLIESLVLVPAGAQAVAAGDAGAVGEVLARSHALADSRLLNQVPATNAMVSLARDLGAIGASAFGAGWGGSVYAVVPAPGAEDFATAWLERYQREAGGPAAATTIVTRPGASASRLG</sequence>
<keyword evidence="4 10" id="KW-0418">Kinase</keyword>
<feature type="domain" description="Galactokinase N-terminal" evidence="9">
    <location>
        <begin position="8"/>
        <end position="43"/>
    </location>
</feature>
<gene>
    <name evidence="10" type="ORF">CYJ26_03895</name>
</gene>
<dbReference type="Pfam" id="PF08544">
    <property type="entry name" value="GHMP_kinases_C"/>
    <property type="match status" value="1"/>
</dbReference>
<dbReference type="AlphaFoldDB" id="A0A2I1KUG0"/>
<evidence type="ECO:0000313" key="11">
    <source>
        <dbReference type="Proteomes" id="UP000234778"/>
    </source>
</evidence>
<feature type="domain" description="GHMP kinase C-terminal" evidence="8">
    <location>
        <begin position="312"/>
        <end position="390"/>
    </location>
</feature>
<dbReference type="GO" id="GO:0004335">
    <property type="term" value="F:galactokinase activity"/>
    <property type="evidence" value="ECO:0007669"/>
    <property type="project" value="InterPro"/>
</dbReference>
<dbReference type="GO" id="GO:0005524">
    <property type="term" value="F:ATP binding"/>
    <property type="evidence" value="ECO:0007669"/>
    <property type="project" value="UniProtKB-KW"/>
</dbReference>
<dbReference type="InterPro" id="IPR006203">
    <property type="entry name" value="GHMP_knse_ATP-bd_CS"/>
</dbReference>
<evidence type="ECO:0000313" key="10">
    <source>
        <dbReference type="EMBL" id="PKY99263.1"/>
    </source>
</evidence>
<keyword evidence="6" id="KW-0119">Carbohydrate metabolism</keyword>
<evidence type="ECO:0000256" key="3">
    <source>
        <dbReference type="ARBA" id="ARBA00022741"/>
    </source>
</evidence>
<keyword evidence="6" id="KW-0299">Galactose metabolism</keyword>